<evidence type="ECO:0000256" key="1">
    <source>
        <dbReference type="SAM" id="MobiDB-lite"/>
    </source>
</evidence>
<organism evidence="4">
    <name type="scientific">uncultured Mycobacterium sp</name>
    <dbReference type="NCBI Taxonomy" id="171292"/>
    <lineage>
        <taxon>Bacteria</taxon>
        <taxon>Bacillati</taxon>
        <taxon>Actinomycetota</taxon>
        <taxon>Actinomycetes</taxon>
        <taxon>Mycobacteriales</taxon>
        <taxon>Mycobacteriaceae</taxon>
        <taxon>Mycobacterium</taxon>
        <taxon>environmental samples</taxon>
    </lineage>
</organism>
<evidence type="ECO:0000313" key="4">
    <source>
        <dbReference type="EMBL" id="SBS75357.1"/>
    </source>
</evidence>
<accession>A0A1Y5P9Q0</accession>
<dbReference type="InterPro" id="IPR003399">
    <property type="entry name" value="Mce/MlaD"/>
</dbReference>
<gene>
    <name evidence="4" type="ORF">MHPYR_220032</name>
</gene>
<dbReference type="Pfam" id="PF02470">
    <property type="entry name" value="MlaD"/>
    <property type="match status" value="1"/>
</dbReference>
<dbReference type="AlphaFoldDB" id="A0A1Y5P9Q0"/>
<dbReference type="InterPro" id="IPR024516">
    <property type="entry name" value="Mce_C"/>
</dbReference>
<feature type="region of interest" description="Disordered" evidence="1">
    <location>
        <begin position="1"/>
        <end position="50"/>
    </location>
</feature>
<dbReference type="EMBL" id="FLQS01000015">
    <property type="protein sequence ID" value="SBS75357.1"/>
    <property type="molecule type" value="Genomic_DNA"/>
</dbReference>
<protein>
    <submittedName>
        <fullName evidence="4">Virulence factor Mce family protein</fullName>
    </submittedName>
</protein>
<feature type="domain" description="Mammalian cell entry C-terminal" evidence="3">
    <location>
        <begin position="192"/>
        <end position="360"/>
    </location>
</feature>
<dbReference type="NCBIfam" id="TIGR00996">
    <property type="entry name" value="Mtu_fam_mce"/>
    <property type="match status" value="1"/>
</dbReference>
<dbReference type="InterPro" id="IPR005693">
    <property type="entry name" value="Mce"/>
</dbReference>
<dbReference type="GO" id="GO:0005576">
    <property type="term" value="C:extracellular region"/>
    <property type="evidence" value="ECO:0007669"/>
    <property type="project" value="TreeGrafter"/>
</dbReference>
<reference evidence="4" key="1">
    <citation type="submission" date="2016-03" db="EMBL/GenBank/DDBJ databases">
        <authorList>
            <person name="Ploux O."/>
        </authorList>
    </citation>
    <scope>NUCLEOTIDE SEQUENCE</scope>
    <source>
        <strain evidence="4">UC10</strain>
    </source>
</reference>
<evidence type="ECO:0000259" key="2">
    <source>
        <dbReference type="Pfam" id="PF02470"/>
    </source>
</evidence>
<evidence type="ECO:0000259" key="3">
    <source>
        <dbReference type="Pfam" id="PF11887"/>
    </source>
</evidence>
<sequence>MRAVPRSGTATAQLQPHPLPDESLSDEGAVPGEPPLLRSRTCPRRIGPDARPARVAAGDLGLHRSADTVTCRRLWAVAAVAVLASGASGCGFRGLNSLPLPGTEDRHDANVFHIEIANVGMLESNSPVLVDDVVVGTVGAMRLRNWHADVDVYIRPDVVVPANAVAIVGQTSLLGSMHLELDPPVGEPPTGRLLPGATIPLSKSSTYPSTERTLSTLSAVVNGGGLGQIGDVIRNANTALSGRQGQVRDLLRRLDTFVGALDAQRADLIDMIHQLNRFTGTFASQRDVISRALQRVPAALDVLNRERPRIVTALDKLRTFSASTTDLIDATQSDLVANLRNLEPTIKALADVGPELDTALAFAVTYPYSQSYIDRAVRGDYVNMFLVADLTVPRLKRTLFLGTRWGDENAKLIPAPGDPWYLNYTYDPLRTGITDSAPAAAPAGGGG</sequence>
<feature type="domain" description="Mce/MlaD" evidence="2">
    <location>
        <begin position="111"/>
        <end position="184"/>
    </location>
</feature>
<dbReference type="InterPro" id="IPR052336">
    <property type="entry name" value="MlaD_Phospholipid_Transporter"/>
</dbReference>
<dbReference type="PANTHER" id="PTHR33371:SF15">
    <property type="entry name" value="LIPOPROTEIN LPRN"/>
    <property type="match status" value="1"/>
</dbReference>
<name>A0A1Y5P9Q0_9MYCO</name>
<dbReference type="Pfam" id="PF11887">
    <property type="entry name" value="Mce4_CUP1"/>
    <property type="match status" value="1"/>
</dbReference>
<proteinExistence type="predicted"/>
<dbReference type="PANTHER" id="PTHR33371">
    <property type="entry name" value="INTERMEMBRANE PHOSPHOLIPID TRANSPORT SYSTEM BINDING PROTEIN MLAD-RELATED"/>
    <property type="match status" value="1"/>
</dbReference>